<evidence type="ECO:0000313" key="10">
    <source>
        <dbReference type="Proteomes" id="UP000199702"/>
    </source>
</evidence>
<dbReference type="InterPro" id="IPR036909">
    <property type="entry name" value="Cyt_c-like_dom_sf"/>
</dbReference>
<evidence type="ECO:0000256" key="2">
    <source>
        <dbReference type="ARBA" id="ARBA00022617"/>
    </source>
</evidence>
<evidence type="ECO:0000256" key="3">
    <source>
        <dbReference type="ARBA" id="ARBA00022723"/>
    </source>
</evidence>
<dbReference type="InterPro" id="IPR051395">
    <property type="entry name" value="Cytochrome_c_Peroxidase/MauG"/>
</dbReference>
<sequence>MKFTKILQFCAIVLSLSSCNDNDEENYTPITATYPAVEAEFGSSVDLNNLANYANQAVPAYITKDNSALNPISDKGATLGRILFYDKKMSVDNTVSCSSCHKQEFAFSDNTIASNGVNSTTGRHSMRLINTRFATESKFFWDERAASLEIQTTMPIKDHGEMGFSGANGDLSFNDLIVKLSAIDYYKELFKFVYGSEEITETKIQFALAQFIRSIQSFDSKYDTGRASAPNDGAPFANFTAQENQGKNLFLTPPTFNASGSRTGGGIGCAGCHRAPEFDIDPNTKNNGIIGTLSGVGIDITNTRAPSLRDLVKVDGTTNGQMMHTGVITSLQAAIGHYGTINIAPGNTNLDPRLTPGGIGQQLNLTAAEVNSVIAFLRTLSGTDVYTNTKWSNPFN</sequence>
<comment type="subcellular location">
    <subcellularLocation>
        <location evidence="1">Cell envelope</location>
    </subcellularLocation>
</comment>
<evidence type="ECO:0000256" key="4">
    <source>
        <dbReference type="ARBA" id="ARBA00022729"/>
    </source>
</evidence>
<dbReference type="GO" id="GO:0004130">
    <property type="term" value="F:cytochrome-c peroxidase activity"/>
    <property type="evidence" value="ECO:0007669"/>
    <property type="project" value="TreeGrafter"/>
</dbReference>
<dbReference type="AlphaFoldDB" id="A0A1H6W306"/>
<dbReference type="PROSITE" id="PS51007">
    <property type="entry name" value="CYTC"/>
    <property type="match status" value="1"/>
</dbReference>
<evidence type="ECO:0000256" key="7">
    <source>
        <dbReference type="PROSITE-ProRule" id="PRU00433"/>
    </source>
</evidence>
<dbReference type="EMBL" id="FNYA01000006">
    <property type="protein sequence ID" value="SEJ08447.1"/>
    <property type="molecule type" value="Genomic_DNA"/>
</dbReference>
<evidence type="ECO:0000313" key="9">
    <source>
        <dbReference type="EMBL" id="SEJ08447.1"/>
    </source>
</evidence>
<dbReference type="GO" id="GO:0046872">
    <property type="term" value="F:metal ion binding"/>
    <property type="evidence" value="ECO:0007669"/>
    <property type="project" value="UniProtKB-KW"/>
</dbReference>
<dbReference type="Pfam" id="PF03150">
    <property type="entry name" value="CCP_MauG"/>
    <property type="match status" value="1"/>
</dbReference>
<dbReference type="Gene3D" id="1.10.760.10">
    <property type="entry name" value="Cytochrome c-like domain"/>
    <property type="match status" value="2"/>
</dbReference>
<reference evidence="10" key="1">
    <citation type="submission" date="2016-10" db="EMBL/GenBank/DDBJ databases">
        <authorList>
            <person name="Varghese N."/>
            <person name="Submissions S."/>
        </authorList>
    </citation>
    <scope>NUCLEOTIDE SEQUENCE [LARGE SCALE GENOMIC DNA]</scope>
    <source>
        <strain evidence="10">DSM 17934</strain>
    </source>
</reference>
<evidence type="ECO:0000259" key="8">
    <source>
        <dbReference type="PROSITE" id="PS51007"/>
    </source>
</evidence>
<organism evidence="9 10">
    <name type="scientific">Flavobacterium terrigena</name>
    <dbReference type="NCBI Taxonomy" id="402734"/>
    <lineage>
        <taxon>Bacteria</taxon>
        <taxon>Pseudomonadati</taxon>
        <taxon>Bacteroidota</taxon>
        <taxon>Flavobacteriia</taxon>
        <taxon>Flavobacteriales</taxon>
        <taxon>Flavobacteriaceae</taxon>
        <taxon>Flavobacterium</taxon>
    </lineage>
</organism>
<dbReference type="PANTHER" id="PTHR30600:SF10">
    <property type="entry name" value="BLL6722 PROTEIN"/>
    <property type="match status" value="1"/>
</dbReference>
<dbReference type="PROSITE" id="PS51257">
    <property type="entry name" value="PROKAR_LIPOPROTEIN"/>
    <property type="match status" value="1"/>
</dbReference>
<dbReference type="GO" id="GO:0030313">
    <property type="term" value="C:cell envelope"/>
    <property type="evidence" value="ECO:0007669"/>
    <property type="project" value="UniProtKB-SubCell"/>
</dbReference>
<dbReference type="OrthoDB" id="9805202at2"/>
<dbReference type="GO" id="GO:0009055">
    <property type="term" value="F:electron transfer activity"/>
    <property type="evidence" value="ECO:0007669"/>
    <property type="project" value="InterPro"/>
</dbReference>
<protein>
    <submittedName>
        <fullName evidence="9">Cytochrome c peroxidase</fullName>
    </submittedName>
</protein>
<dbReference type="GO" id="GO:0020037">
    <property type="term" value="F:heme binding"/>
    <property type="evidence" value="ECO:0007669"/>
    <property type="project" value="InterPro"/>
</dbReference>
<keyword evidence="5" id="KW-0560">Oxidoreductase</keyword>
<feature type="domain" description="Cytochrome c" evidence="8">
    <location>
        <begin position="241"/>
        <end position="381"/>
    </location>
</feature>
<keyword evidence="9" id="KW-0575">Peroxidase</keyword>
<evidence type="ECO:0000256" key="5">
    <source>
        <dbReference type="ARBA" id="ARBA00023002"/>
    </source>
</evidence>
<keyword evidence="3 7" id="KW-0479">Metal-binding</keyword>
<dbReference type="Proteomes" id="UP000199702">
    <property type="component" value="Unassembled WGS sequence"/>
</dbReference>
<accession>A0A1H6W306</accession>
<dbReference type="InterPro" id="IPR009056">
    <property type="entry name" value="Cyt_c-like_dom"/>
</dbReference>
<dbReference type="STRING" id="402734.SAMN05660918_2316"/>
<gene>
    <name evidence="9" type="ORF">SAMN05660918_2316</name>
</gene>
<name>A0A1H6W306_9FLAO</name>
<keyword evidence="4" id="KW-0732">Signal</keyword>
<dbReference type="PANTHER" id="PTHR30600">
    <property type="entry name" value="CYTOCHROME C PEROXIDASE-RELATED"/>
    <property type="match status" value="1"/>
</dbReference>
<keyword evidence="2 7" id="KW-0349">Heme</keyword>
<keyword evidence="10" id="KW-1185">Reference proteome</keyword>
<dbReference type="InterPro" id="IPR004852">
    <property type="entry name" value="Di-haem_cyt_c_peroxidsae"/>
</dbReference>
<evidence type="ECO:0000256" key="6">
    <source>
        <dbReference type="ARBA" id="ARBA00023004"/>
    </source>
</evidence>
<dbReference type="RefSeq" id="WP_091313490.1">
    <property type="nucleotide sequence ID" value="NZ_CBCSJU010000001.1"/>
</dbReference>
<evidence type="ECO:0000256" key="1">
    <source>
        <dbReference type="ARBA" id="ARBA00004196"/>
    </source>
</evidence>
<dbReference type="SUPFAM" id="SSF46626">
    <property type="entry name" value="Cytochrome c"/>
    <property type="match status" value="2"/>
</dbReference>
<proteinExistence type="predicted"/>
<keyword evidence="6 7" id="KW-0408">Iron</keyword>